<organism evidence="1 2">
    <name type="scientific">Nocardiopsis sinuspersici</name>
    <dbReference type="NCBI Taxonomy" id="501010"/>
    <lineage>
        <taxon>Bacteria</taxon>
        <taxon>Bacillati</taxon>
        <taxon>Actinomycetota</taxon>
        <taxon>Actinomycetes</taxon>
        <taxon>Streptosporangiales</taxon>
        <taxon>Nocardiopsidaceae</taxon>
        <taxon>Nocardiopsis</taxon>
    </lineage>
</organism>
<reference evidence="1 2" key="1">
    <citation type="submission" date="2020-07" db="EMBL/GenBank/DDBJ databases">
        <title>Sequencing the genomes of 1000 actinobacteria strains.</title>
        <authorList>
            <person name="Klenk H.-P."/>
        </authorList>
    </citation>
    <scope>NUCLEOTIDE SEQUENCE [LARGE SCALE GENOMIC DNA]</scope>
    <source>
        <strain evidence="1 2">DSM 45278</strain>
    </source>
</reference>
<evidence type="ECO:0000313" key="1">
    <source>
        <dbReference type="EMBL" id="NYH52408.1"/>
    </source>
</evidence>
<dbReference type="AlphaFoldDB" id="A0A7Y9XD93"/>
<gene>
    <name evidence="1" type="ORF">HNR06_001997</name>
</gene>
<dbReference type="EMBL" id="JACCHL010000001">
    <property type="protein sequence ID" value="NYH52408.1"/>
    <property type="molecule type" value="Genomic_DNA"/>
</dbReference>
<protein>
    <submittedName>
        <fullName evidence="1">Uncharacterized protein</fullName>
    </submittedName>
</protein>
<dbReference type="Proteomes" id="UP000584931">
    <property type="component" value="Unassembled WGS sequence"/>
</dbReference>
<accession>A0A7Y9XD93</accession>
<proteinExistence type="predicted"/>
<sequence>MAPLLMRGLLIPLASLVPRVPLLTSGLLTRLVLRVPFFTCGPLVPLLMRGPLVPVVLLTLPVLRVSLVSPLR</sequence>
<comment type="caution">
    <text evidence="1">The sequence shown here is derived from an EMBL/GenBank/DDBJ whole genome shotgun (WGS) entry which is preliminary data.</text>
</comment>
<evidence type="ECO:0000313" key="2">
    <source>
        <dbReference type="Proteomes" id="UP000584931"/>
    </source>
</evidence>
<name>A0A7Y9XD93_9ACTN</name>
<dbReference type="RefSeq" id="WP_179809858.1">
    <property type="nucleotide sequence ID" value="NZ_JACCHL010000001.1"/>
</dbReference>